<dbReference type="PANTHER" id="PTHR10656">
    <property type="entry name" value="CELL FATE DETERMINING PROTEIN MAB21-RELATED"/>
    <property type="match status" value="1"/>
</dbReference>
<dbReference type="Proteomes" id="UP000005408">
    <property type="component" value="Unassembled WGS sequence"/>
</dbReference>
<evidence type="ECO:0008006" key="4">
    <source>
        <dbReference type="Google" id="ProtNLM"/>
    </source>
</evidence>
<evidence type="ECO:0000256" key="1">
    <source>
        <dbReference type="ARBA" id="ARBA00008307"/>
    </source>
</evidence>
<evidence type="ECO:0000313" key="2">
    <source>
        <dbReference type="EnsemblMetazoa" id="G6865.3:cds"/>
    </source>
</evidence>
<dbReference type="AlphaFoldDB" id="A0A8W8NR77"/>
<dbReference type="Gene3D" id="3.30.460.90">
    <property type="match status" value="1"/>
</dbReference>
<reference evidence="2" key="1">
    <citation type="submission" date="2022-08" db="UniProtKB">
        <authorList>
            <consortium name="EnsemblMetazoa"/>
        </authorList>
    </citation>
    <scope>IDENTIFICATION</scope>
    <source>
        <strain evidence="2">05x7-T-G4-1.051#20</strain>
    </source>
</reference>
<protein>
    <recommendedName>
        <fullName evidence="4">Mab-21-like nucleotidyltransferase domain-containing protein</fullName>
    </recommendedName>
</protein>
<organism evidence="2 3">
    <name type="scientific">Magallana gigas</name>
    <name type="common">Pacific oyster</name>
    <name type="synonym">Crassostrea gigas</name>
    <dbReference type="NCBI Taxonomy" id="29159"/>
    <lineage>
        <taxon>Eukaryota</taxon>
        <taxon>Metazoa</taxon>
        <taxon>Spiralia</taxon>
        <taxon>Lophotrochozoa</taxon>
        <taxon>Mollusca</taxon>
        <taxon>Bivalvia</taxon>
        <taxon>Autobranchia</taxon>
        <taxon>Pteriomorphia</taxon>
        <taxon>Ostreida</taxon>
        <taxon>Ostreoidea</taxon>
        <taxon>Ostreidae</taxon>
        <taxon>Magallana</taxon>
    </lineage>
</organism>
<dbReference type="PANTHER" id="PTHR10656:SF42">
    <property type="entry name" value="CYCLIC GMP-AMP SYNTHASE-LIKE PROTEIN-RELATED"/>
    <property type="match status" value="1"/>
</dbReference>
<evidence type="ECO:0000313" key="3">
    <source>
        <dbReference type="Proteomes" id="UP000005408"/>
    </source>
</evidence>
<keyword evidence="3" id="KW-1185">Reference proteome</keyword>
<proteinExistence type="inferred from homology"/>
<sequence length="327" mass="37725">MTDAFVKYINETLCEFQIEADRVATSDIEAGIRTIIKDILDAIKGTVPTFEMSDVIPTGSFYEGTKIGAPDEFDFMIVLKQLTGPDKLNLHRGCSDWYPQIELKQGMVFSRKYMVNTFINDEQRHKNYLGSSRILVLYFWREVREMLKRKTFSIDTSRGTISSDSCQKKKLVFFYKHKVKKSLPKPKNEAEAKLAMVFVESLKIGVDLMLAIEHPCLEFILQLPGFPNSFKELLFEHKCHIVAKSCHKDHSCFPACWFISFSTMERELMNGMNEHHKKCYRILKSLIASDISISWKCMNLSSNETSLPDVDKTRFSAVIWIGFGIRH</sequence>
<name>A0A8W8NR77_MAGGI</name>
<accession>A0A8W8NR77</accession>
<comment type="similarity">
    <text evidence="1">Belongs to the mab-21 family.</text>
</comment>
<dbReference type="EnsemblMetazoa" id="G6865.3">
    <property type="protein sequence ID" value="G6865.3:cds"/>
    <property type="gene ID" value="G6865"/>
</dbReference>